<keyword evidence="4" id="KW-1185">Reference proteome</keyword>
<dbReference type="Proteomes" id="UP001157733">
    <property type="component" value="Chromosome"/>
</dbReference>
<feature type="domain" description="DUF2059" evidence="2">
    <location>
        <begin position="97"/>
        <end position="151"/>
    </location>
</feature>
<name>A0ABN8W2S2_9BACT</name>
<evidence type="ECO:0000313" key="3">
    <source>
        <dbReference type="EMBL" id="CAI2719281.1"/>
    </source>
</evidence>
<evidence type="ECO:0000313" key="4">
    <source>
        <dbReference type="Proteomes" id="UP001157733"/>
    </source>
</evidence>
<proteinExistence type="predicted"/>
<keyword evidence="1" id="KW-0732">Signal</keyword>
<evidence type="ECO:0000256" key="1">
    <source>
        <dbReference type="SAM" id="SignalP"/>
    </source>
</evidence>
<sequence length="187" mass="21276">MNTRQTVFKAAAVSFILLAGWVLAVPASAEIDAAKKRDIQTLMEVSGTIKGLKQFRPLMLQSYANILKAAYKNQNIPKAFWDDFLNTLITDDDLGGLIEEILPVYDRTFTHDEIRQLIATFQTPAYRKWVERMPEMMQASSEAGRQWGKRLGESGVIRQRLQALKEKYQLGEPEMDDAVDDRVPQGR</sequence>
<dbReference type="Pfam" id="PF09832">
    <property type="entry name" value="DUF2059"/>
    <property type="match status" value="1"/>
</dbReference>
<reference evidence="3 4" key="1">
    <citation type="submission" date="2022-09" db="EMBL/GenBank/DDBJ databases">
        <authorList>
            <person name="Kop L."/>
        </authorList>
    </citation>
    <scope>NUCLEOTIDE SEQUENCE [LARGE SCALE GENOMIC DNA]</scope>
    <source>
        <strain evidence="3 4">347</strain>
    </source>
</reference>
<feature type="chain" id="PRO_5047203583" description="DUF2059 domain-containing protein" evidence="1">
    <location>
        <begin position="25"/>
        <end position="187"/>
    </location>
</feature>
<accession>A0ABN8W2S2</accession>
<feature type="signal peptide" evidence="1">
    <location>
        <begin position="1"/>
        <end position="24"/>
    </location>
</feature>
<dbReference type="InterPro" id="IPR018637">
    <property type="entry name" value="DUF2059"/>
</dbReference>
<organism evidence="3 4">
    <name type="scientific">Nitrospina watsonii</name>
    <dbReference type="NCBI Taxonomy" id="1323948"/>
    <lineage>
        <taxon>Bacteria</taxon>
        <taxon>Pseudomonadati</taxon>
        <taxon>Nitrospinota/Tectimicrobiota group</taxon>
        <taxon>Nitrospinota</taxon>
        <taxon>Nitrospinia</taxon>
        <taxon>Nitrospinales</taxon>
        <taxon>Nitrospinaceae</taxon>
        <taxon>Nitrospina</taxon>
    </lineage>
</organism>
<protein>
    <recommendedName>
        <fullName evidence="2">DUF2059 domain-containing protein</fullName>
    </recommendedName>
</protein>
<dbReference type="EMBL" id="OX336137">
    <property type="protein sequence ID" value="CAI2719281.1"/>
    <property type="molecule type" value="Genomic_DNA"/>
</dbReference>
<evidence type="ECO:0000259" key="2">
    <source>
        <dbReference type="Pfam" id="PF09832"/>
    </source>
</evidence>
<gene>
    <name evidence="3" type="ORF">NSPWAT_2425</name>
</gene>
<dbReference type="RefSeq" id="WP_282012124.1">
    <property type="nucleotide sequence ID" value="NZ_OX336137.1"/>
</dbReference>